<dbReference type="PROSITE" id="PS01231">
    <property type="entry name" value="TRMA_2"/>
    <property type="match status" value="1"/>
</dbReference>
<keyword evidence="3 4" id="KW-0949">S-adenosyl-L-methionine</keyword>
<feature type="binding site" evidence="4">
    <location>
        <position position="203"/>
    </location>
    <ligand>
        <name>S-adenosyl-L-methionine</name>
        <dbReference type="ChEBI" id="CHEBI:59789"/>
    </ligand>
</feature>
<dbReference type="InterPro" id="IPR010280">
    <property type="entry name" value="U5_MeTrfase_fam"/>
</dbReference>
<keyword evidence="1 4" id="KW-0489">Methyltransferase</keyword>
<dbReference type="GO" id="GO:0030697">
    <property type="term" value="F:tRNA (uracil(54)-C5)-methyltransferase activity, S-adenosyl methionine-dependent"/>
    <property type="evidence" value="ECO:0007669"/>
    <property type="project" value="UniProtKB-EC"/>
</dbReference>
<dbReference type="SUPFAM" id="SSF53335">
    <property type="entry name" value="S-adenosyl-L-methionine-dependent methyltransferases"/>
    <property type="match status" value="1"/>
</dbReference>
<dbReference type="Proteomes" id="UP001216638">
    <property type="component" value="Chromosome 2"/>
</dbReference>
<feature type="binding site" evidence="4">
    <location>
        <position position="224"/>
    </location>
    <ligand>
        <name>S-adenosyl-L-methionine</name>
        <dbReference type="ChEBI" id="CHEBI:59789"/>
    </ligand>
</feature>
<keyword evidence="6" id="KW-1185">Reference proteome</keyword>
<evidence type="ECO:0000313" key="5">
    <source>
        <dbReference type="EMBL" id="WFC95071.1"/>
    </source>
</evidence>
<dbReference type="CDD" id="cd02440">
    <property type="entry name" value="AdoMet_MTases"/>
    <property type="match status" value="1"/>
</dbReference>
<evidence type="ECO:0000256" key="3">
    <source>
        <dbReference type="ARBA" id="ARBA00022691"/>
    </source>
</evidence>
<dbReference type="PROSITE" id="PS51687">
    <property type="entry name" value="SAM_MT_RNA_M5U"/>
    <property type="match status" value="1"/>
</dbReference>
<evidence type="ECO:0000256" key="1">
    <source>
        <dbReference type="ARBA" id="ARBA00022603"/>
    </source>
</evidence>
<name>A0AAF0IPL6_9BASI</name>
<sequence length="330" mass="36527">MIPYETQLELKKNVVEKAFAHFSNLDKSLVPNVLPTVGSPKVMHYRTKLTPHFDLPHVLRRSNKVKDVDVGALSVPIGFDSVNTGHVMDIEECPIGTPTINAQMPSEYAKVRANIQHYKNGATLLLRDSLADLQPETIEAQKSVVVTDHHATVYETVGDIQFSTPAGAFFQNNRSIIPLVIEYVKEQVLAQDQKKPRYLVDTYCGSGLFALSLASLFHEVAGVEISASSIECAKHNAALNKITNAHFLAGSAENIFASISYPPEQTTVVIDPPRRGCDQPFLDQMIALRPRNIVYDVGALLHACPSYMIDSVRGFDFFPQTHHVEGDYVL</sequence>
<dbReference type="Gene3D" id="3.40.50.150">
    <property type="entry name" value="Vaccinia Virus protein VP39"/>
    <property type="match status" value="1"/>
</dbReference>
<gene>
    <name evidence="5" type="ORF">MBRA1_001712</name>
</gene>
<accession>A0AAF0IPL6</accession>
<organism evidence="5 6">
    <name type="scientific">Malassezia brasiliensis</name>
    <dbReference type="NCBI Taxonomy" id="1821822"/>
    <lineage>
        <taxon>Eukaryota</taxon>
        <taxon>Fungi</taxon>
        <taxon>Dikarya</taxon>
        <taxon>Basidiomycota</taxon>
        <taxon>Ustilaginomycotina</taxon>
        <taxon>Malasseziomycetes</taxon>
        <taxon>Malasseziales</taxon>
        <taxon>Malasseziaceae</taxon>
        <taxon>Malassezia</taxon>
    </lineage>
</organism>
<evidence type="ECO:0000256" key="4">
    <source>
        <dbReference type="PROSITE-ProRule" id="PRU01024"/>
    </source>
</evidence>
<dbReference type="InterPro" id="IPR029063">
    <property type="entry name" value="SAM-dependent_MTases_sf"/>
</dbReference>
<dbReference type="EC" id="2.1.1.35" evidence="5"/>
<dbReference type="Pfam" id="PF05958">
    <property type="entry name" value="tRNA_U5-meth_tr"/>
    <property type="match status" value="1"/>
</dbReference>
<evidence type="ECO:0000256" key="2">
    <source>
        <dbReference type="ARBA" id="ARBA00022679"/>
    </source>
</evidence>
<dbReference type="AlphaFoldDB" id="A0AAF0IPL6"/>
<dbReference type="PANTHER" id="PTHR11061">
    <property type="entry name" value="RNA M5U METHYLTRANSFERASE"/>
    <property type="match status" value="1"/>
</dbReference>
<keyword evidence="2 4" id="KW-0808">Transferase</keyword>
<comment type="similarity">
    <text evidence="4">Belongs to the class I-like SAM-binding methyltransferase superfamily. RNA M5U methyltransferase family.</text>
</comment>
<dbReference type="GO" id="GO:0032259">
    <property type="term" value="P:methylation"/>
    <property type="evidence" value="ECO:0007669"/>
    <property type="project" value="UniProtKB-KW"/>
</dbReference>
<dbReference type="InterPro" id="IPR030391">
    <property type="entry name" value="MeTrfase_TrmA_CS"/>
</dbReference>
<feature type="binding site" evidence="4">
    <location>
        <position position="171"/>
    </location>
    <ligand>
        <name>S-adenosyl-L-methionine</name>
        <dbReference type="ChEBI" id="CHEBI:59789"/>
    </ligand>
</feature>
<dbReference type="GO" id="GO:0006396">
    <property type="term" value="P:RNA processing"/>
    <property type="evidence" value="ECO:0007669"/>
    <property type="project" value="InterPro"/>
</dbReference>
<dbReference type="EMBL" id="CP119952">
    <property type="protein sequence ID" value="WFC95071.1"/>
    <property type="molecule type" value="Genomic_DNA"/>
</dbReference>
<evidence type="ECO:0000313" key="6">
    <source>
        <dbReference type="Proteomes" id="UP001216638"/>
    </source>
</evidence>
<comment type="caution">
    <text evidence="4">Lacks conserved residue(s) required for the propagation of feature annotation.</text>
</comment>
<protein>
    <submittedName>
        <fullName evidence="5">tRNA (Uracil(54)-C(5))-methyltransferase</fullName>
        <ecNumber evidence="5">2.1.1.35</ecNumber>
    </submittedName>
</protein>
<dbReference type="PANTHER" id="PTHR11061:SF30">
    <property type="entry name" value="TRNA (URACIL(54)-C(5))-METHYLTRANSFERASE"/>
    <property type="match status" value="1"/>
</dbReference>
<reference evidence="5" key="1">
    <citation type="submission" date="2023-03" db="EMBL/GenBank/DDBJ databases">
        <title>Mating type loci evolution in Malassezia.</title>
        <authorList>
            <person name="Coelho M.A."/>
        </authorList>
    </citation>
    <scope>NUCLEOTIDE SEQUENCE</scope>
    <source>
        <strain evidence="5">CBS 14135</strain>
    </source>
</reference>
<proteinExistence type="inferred from homology"/>
<feature type="binding site" evidence="4">
    <location>
        <position position="271"/>
    </location>
    <ligand>
        <name>S-adenosyl-L-methionine</name>
        <dbReference type="ChEBI" id="CHEBI:59789"/>
    </ligand>
</feature>